<reference evidence="3" key="1">
    <citation type="submission" date="2025-08" db="UniProtKB">
        <authorList>
            <consortium name="RefSeq"/>
        </authorList>
    </citation>
    <scope>IDENTIFICATION</scope>
</reference>
<dbReference type="Proteomes" id="UP001515500">
    <property type="component" value="Chromosome 8"/>
</dbReference>
<dbReference type="GeneID" id="120267017"/>
<name>A0AB40BU25_DIOCR</name>
<feature type="region of interest" description="Disordered" evidence="1">
    <location>
        <begin position="32"/>
        <end position="58"/>
    </location>
</feature>
<feature type="region of interest" description="Disordered" evidence="1">
    <location>
        <begin position="111"/>
        <end position="173"/>
    </location>
</feature>
<accession>A0AB40BU25</accession>
<keyword evidence="2" id="KW-1185">Reference proteome</keyword>
<evidence type="ECO:0000313" key="2">
    <source>
        <dbReference type="Proteomes" id="UP001515500"/>
    </source>
</evidence>
<evidence type="ECO:0000313" key="3">
    <source>
        <dbReference type="RefSeq" id="XP_039130629.1"/>
    </source>
</evidence>
<protein>
    <submittedName>
        <fullName evidence="3">Uncharacterized protein LOC120267017</fullName>
    </submittedName>
</protein>
<dbReference type="RefSeq" id="XP_039130629.1">
    <property type="nucleotide sequence ID" value="XM_039274695.1"/>
</dbReference>
<feature type="compositionally biased region" description="Polar residues" evidence="1">
    <location>
        <begin position="114"/>
        <end position="123"/>
    </location>
</feature>
<proteinExistence type="predicted"/>
<sequence length="173" mass="18722">MDITGIWTCAREHNVVGLDLNIGGVDNDLGGASQTQETQLREPNLSKYGKSVASSETQAPWNPVSHMVTIDVQQMFAANEAKVPISQTVHKGSFSMEPHLRKRVANVKGRVKARSNNNESVPSSGVDGQKSQLQQKDARESNKAGFPNKRRQVWLPPGLGSSASAGNTYKKAP</sequence>
<dbReference type="AlphaFoldDB" id="A0AB40BU25"/>
<gene>
    <name evidence="3" type="primary">LOC120267017</name>
</gene>
<organism evidence="2 3">
    <name type="scientific">Dioscorea cayennensis subsp. rotundata</name>
    <name type="common">White Guinea yam</name>
    <name type="synonym">Dioscorea rotundata</name>
    <dbReference type="NCBI Taxonomy" id="55577"/>
    <lineage>
        <taxon>Eukaryota</taxon>
        <taxon>Viridiplantae</taxon>
        <taxon>Streptophyta</taxon>
        <taxon>Embryophyta</taxon>
        <taxon>Tracheophyta</taxon>
        <taxon>Spermatophyta</taxon>
        <taxon>Magnoliopsida</taxon>
        <taxon>Liliopsida</taxon>
        <taxon>Dioscoreales</taxon>
        <taxon>Dioscoreaceae</taxon>
        <taxon>Dioscorea</taxon>
    </lineage>
</organism>
<evidence type="ECO:0000256" key="1">
    <source>
        <dbReference type="SAM" id="MobiDB-lite"/>
    </source>
</evidence>